<dbReference type="NCBIfam" id="TIGR00728">
    <property type="entry name" value="OPT_sfam"/>
    <property type="match status" value="1"/>
</dbReference>
<keyword evidence="7 10" id="KW-1133">Transmembrane helix</keyword>
<feature type="transmembrane region" description="Helical" evidence="10">
    <location>
        <begin position="690"/>
        <end position="712"/>
    </location>
</feature>
<dbReference type="Pfam" id="PF03169">
    <property type="entry name" value="OPT"/>
    <property type="match status" value="1"/>
</dbReference>
<feature type="transmembrane region" description="Helical" evidence="10">
    <location>
        <begin position="518"/>
        <end position="545"/>
    </location>
</feature>
<feature type="region of interest" description="Disordered" evidence="9">
    <location>
        <begin position="139"/>
        <end position="176"/>
    </location>
</feature>
<comment type="caution">
    <text evidence="11">The sequence shown here is derived from an EMBL/GenBank/DDBJ whole genome shotgun (WGS) entry which is preliminary data.</text>
</comment>
<evidence type="ECO:0008006" key="13">
    <source>
        <dbReference type="Google" id="ProtNLM"/>
    </source>
</evidence>
<evidence type="ECO:0000256" key="4">
    <source>
        <dbReference type="ARBA" id="ARBA00022692"/>
    </source>
</evidence>
<feature type="transmembrane region" description="Helical" evidence="10">
    <location>
        <begin position="203"/>
        <end position="221"/>
    </location>
</feature>
<evidence type="ECO:0000256" key="8">
    <source>
        <dbReference type="ARBA" id="ARBA00023136"/>
    </source>
</evidence>
<keyword evidence="3" id="KW-0813">Transport</keyword>
<sequence length="893" mass="97670">MAWARFEAHINKASFSWVDSPSAPRHTPLATSEKEYITMDHVHEIELESDSKPDLFDLSKPGALHLDLPAAASPAATATSTTSTTGATTPPLTLRRRNVPDVPRDVSENEDEDDFLLEHLNDPNLDLRQVRSDAGAAAEALELTPRPKSVTSSTKTGATPSELESGAGGSSAVEWDDESPYAEVRMAVSKVDDPTMPVNTFRMWFLGLIFTVVLSALNQVFEYRCKDISFAVCDWARGTAGLAPCWEVPRVGAAQHDLCHPWVRLVAQPGSIQHQGKPISEHVCITTMINVAYNGAIATDVLATQQTFFHERISFAYQVLLILGTQTVGFALGGLLRQFVVYPSSMLWPTNLVSSALFNTLHTTYGARERGHMTRQRFFALMCAASFVWYWVPGVLVTSLSFFTWACWLAPNDVRVNALFGGVSGLGYGIVSFDWTVISFFGSPLATPWWSTMNVIASVFLCFWIVTPIIYFSNTFFTSYLPLSSFLVFDNTGAPYNTTAVIVDGVFDAAAYEAYSPVFLSSAMCVGYFVAFATFASLFSHVYLWHGRDVVRRFRSTLHTERDVHSRLMRAYPEVPFVWYAVAGALSAIYILVAVTLVPGDAGLPIWAALLALLLASLLALPLSIIKAITNQSIGLNVMEEILAGYLVRDRPVANMIFKATCLAGTQQATSFAGSLKLGHYMKIPPRTMFAVQMAAVVVTCVVVTGVNSVVLSNVPGICTDAAPSGFVCPSTHVFSDAALLFGGIGPARILSGTYRHLLWGFPLGLLAPLPLYHLARRFPRSPLRFVNFPVFFGGVAAIPAVSAYNYAAWGLVAFVFNFCVRRAHFRWWMRYNYLLSAGMDAGLALASIVVFFAVALPGVQINWIGNTIWMNTADARGLPLRTANGTFGPATW</sequence>
<keyword evidence="5" id="KW-0571">Peptide transport</keyword>
<comment type="subcellular location">
    <subcellularLocation>
        <location evidence="1">Membrane</location>
        <topology evidence="1">Multi-pass membrane protein</topology>
    </subcellularLocation>
</comment>
<accession>A0AAD2GU25</accession>
<feature type="compositionally biased region" description="Basic and acidic residues" evidence="9">
    <location>
        <begin position="98"/>
        <end position="107"/>
    </location>
</feature>
<reference evidence="11" key="1">
    <citation type="submission" date="2023-11" db="EMBL/GenBank/DDBJ databases">
        <authorList>
            <person name="De Vega J J."/>
            <person name="De Vega J J."/>
        </authorList>
    </citation>
    <scope>NUCLEOTIDE SEQUENCE</scope>
</reference>
<evidence type="ECO:0000256" key="3">
    <source>
        <dbReference type="ARBA" id="ARBA00022448"/>
    </source>
</evidence>
<feature type="transmembrane region" description="Helical" evidence="10">
    <location>
        <begin position="348"/>
        <end position="367"/>
    </location>
</feature>
<feature type="transmembrane region" description="Helical" evidence="10">
    <location>
        <begin position="604"/>
        <end position="626"/>
    </location>
</feature>
<feature type="transmembrane region" description="Helical" evidence="10">
    <location>
        <begin position="379"/>
        <end position="406"/>
    </location>
</feature>
<keyword evidence="4 10" id="KW-0812">Transmembrane</keyword>
<dbReference type="InterPro" id="IPR004648">
    <property type="entry name" value="Oligpept_transpt"/>
</dbReference>
<feature type="transmembrane region" description="Helical" evidence="10">
    <location>
        <begin position="758"/>
        <end position="776"/>
    </location>
</feature>
<comment type="similarity">
    <text evidence="2">Belongs to the oligopeptide OPT transporter family.</text>
</comment>
<feature type="compositionally biased region" description="Polar residues" evidence="9">
    <location>
        <begin position="149"/>
        <end position="159"/>
    </location>
</feature>
<feature type="transmembrane region" description="Helical" evidence="10">
    <location>
        <begin position="577"/>
        <end position="598"/>
    </location>
</feature>
<dbReference type="GO" id="GO:0035673">
    <property type="term" value="F:oligopeptide transmembrane transporter activity"/>
    <property type="evidence" value="ECO:0007669"/>
    <property type="project" value="InterPro"/>
</dbReference>
<evidence type="ECO:0000256" key="2">
    <source>
        <dbReference type="ARBA" id="ARBA00008807"/>
    </source>
</evidence>
<evidence type="ECO:0000256" key="9">
    <source>
        <dbReference type="SAM" id="MobiDB-lite"/>
    </source>
</evidence>
<feature type="transmembrane region" description="Helical" evidence="10">
    <location>
        <begin position="315"/>
        <end position="336"/>
    </location>
</feature>
<organism evidence="11 12">
    <name type="scientific">Mycena citricolor</name>
    <dbReference type="NCBI Taxonomy" id="2018698"/>
    <lineage>
        <taxon>Eukaryota</taxon>
        <taxon>Fungi</taxon>
        <taxon>Dikarya</taxon>
        <taxon>Basidiomycota</taxon>
        <taxon>Agaricomycotina</taxon>
        <taxon>Agaricomycetes</taxon>
        <taxon>Agaricomycetidae</taxon>
        <taxon>Agaricales</taxon>
        <taxon>Marasmiineae</taxon>
        <taxon>Mycenaceae</taxon>
        <taxon>Mycena</taxon>
    </lineage>
</organism>
<name>A0AAD2GU25_9AGAR</name>
<evidence type="ECO:0000313" key="11">
    <source>
        <dbReference type="EMBL" id="CAK5262458.1"/>
    </source>
</evidence>
<feature type="transmembrane region" description="Helical" evidence="10">
    <location>
        <begin position="833"/>
        <end position="857"/>
    </location>
</feature>
<dbReference type="InterPro" id="IPR004813">
    <property type="entry name" value="OPT"/>
</dbReference>
<gene>
    <name evidence="11" type="ORF">MYCIT1_LOCUS1192</name>
</gene>
<keyword evidence="6" id="KW-0653">Protein transport</keyword>
<dbReference type="GO" id="GO:0015031">
    <property type="term" value="P:protein transport"/>
    <property type="evidence" value="ECO:0007669"/>
    <property type="project" value="UniProtKB-KW"/>
</dbReference>
<feature type="compositionally biased region" description="Low complexity" evidence="9">
    <location>
        <begin position="74"/>
        <end position="93"/>
    </location>
</feature>
<feature type="transmembrane region" description="Helical" evidence="10">
    <location>
        <begin position="732"/>
        <end position="751"/>
    </location>
</feature>
<evidence type="ECO:0000256" key="5">
    <source>
        <dbReference type="ARBA" id="ARBA00022856"/>
    </source>
</evidence>
<dbReference type="PANTHER" id="PTHR22601">
    <property type="entry name" value="ISP4 LIKE PROTEIN"/>
    <property type="match status" value="1"/>
</dbReference>
<dbReference type="NCBIfam" id="TIGR00727">
    <property type="entry name" value="ISP4_OPT"/>
    <property type="match status" value="1"/>
</dbReference>
<evidence type="ECO:0000256" key="6">
    <source>
        <dbReference type="ARBA" id="ARBA00022927"/>
    </source>
</evidence>
<feature type="transmembrane region" description="Helical" evidence="10">
    <location>
        <begin position="418"/>
        <end position="441"/>
    </location>
</feature>
<proteinExistence type="inferred from homology"/>
<evidence type="ECO:0000256" key="7">
    <source>
        <dbReference type="ARBA" id="ARBA00022989"/>
    </source>
</evidence>
<feature type="region of interest" description="Disordered" evidence="9">
    <location>
        <begin position="74"/>
        <end position="112"/>
    </location>
</feature>
<dbReference type="Proteomes" id="UP001295794">
    <property type="component" value="Unassembled WGS sequence"/>
</dbReference>
<dbReference type="GO" id="GO:0016020">
    <property type="term" value="C:membrane"/>
    <property type="evidence" value="ECO:0007669"/>
    <property type="project" value="UniProtKB-SubCell"/>
</dbReference>
<protein>
    <recommendedName>
        <fullName evidence="13">OPT oligopeptide transporter</fullName>
    </recommendedName>
</protein>
<evidence type="ECO:0000256" key="10">
    <source>
        <dbReference type="SAM" id="Phobius"/>
    </source>
</evidence>
<evidence type="ECO:0000256" key="1">
    <source>
        <dbReference type="ARBA" id="ARBA00004141"/>
    </source>
</evidence>
<dbReference type="AlphaFoldDB" id="A0AAD2GU25"/>
<feature type="transmembrane region" description="Helical" evidence="10">
    <location>
        <begin position="453"/>
        <end position="473"/>
    </location>
</feature>
<keyword evidence="12" id="KW-1185">Reference proteome</keyword>
<evidence type="ECO:0000313" key="12">
    <source>
        <dbReference type="Proteomes" id="UP001295794"/>
    </source>
</evidence>
<keyword evidence="8 10" id="KW-0472">Membrane</keyword>
<dbReference type="EMBL" id="CAVNYO010000017">
    <property type="protein sequence ID" value="CAK5262458.1"/>
    <property type="molecule type" value="Genomic_DNA"/>
</dbReference>
<feature type="transmembrane region" description="Helical" evidence="10">
    <location>
        <begin position="796"/>
        <end position="821"/>
    </location>
</feature>